<evidence type="ECO:0000256" key="6">
    <source>
        <dbReference type="SAM" id="Coils"/>
    </source>
</evidence>
<evidence type="ECO:0000256" key="4">
    <source>
        <dbReference type="ARBA" id="ARBA00022833"/>
    </source>
</evidence>
<dbReference type="AlphaFoldDB" id="A0A090LL88"/>
<dbReference type="Pfam" id="PF13445">
    <property type="entry name" value="zf-RING_UBOX"/>
    <property type="match status" value="1"/>
</dbReference>
<dbReference type="InterPro" id="IPR001841">
    <property type="entry name" value="Znf_RING"/>
</dbReference>
<sequence>MMNSSVNICDKLICCVCMSILSFPKTLQCGHTLCSDCLQNLYDASKQVNDDTIADFQLHYSCPTCQMVDDYSTDNLKDNDINYKDNNLCKNNENECVTCGKKIDTFSTYICNTCDNISKIKFYCPTCGWKYHSNHNFNKFDPNTLIDNMLNELNDLQKINPITLLHEDIKEQNLNRINNVTKCYDCLLVAVKEFQSIVMNKTHITAEVANNIGVALIDINNLMTQYSQKIDELDEIIKNINKNEEFTQKLRANLDDIEKLKESILNQDNMINVINSTTGQSMLSRKRRKIYNRNVVNKTMSLRGNDSLDDNMYDVLFSTTGISNIITCSKCGCSFTNKYALNEHLQVEHQRIPMYMGSLEQEWNDSQGFHYSKIETFDDETFCEEIQKYDNSIIFEEDFVDNLESYSPDLHDEENIEYDDVYQSDTEKINIVHIRPVSTESKNMSCLADAAPPTKGRKKKKLENEVVESVYVSPEIVKQVAPQKMYKPEVKRPIKINSHNLDWIIDAVAKGKNIDESSPHIRKKPVIGKCRYCNKIFKYPSKLAAHERIHTGEKPYKCTICQKGFSQSTPMRMHMRRHLNQKLFVCCFIDCKSSFISGALLNQHYKKRHSLKQWVCACSRSFKNQREFVNHEMSCEWEQKNNDMMNKDYFIEDKDECNFESNDISETIYHEQVI</sequence>
<feature type="domain" description="C2H2-type" evidence="8">
    <location>
        <begin position="528"/>
        <end position="555"/>
    </location>
</feature>
<name>A0A090LL88_STRRB</name>
<evidence type="ECO:0000256" key="1">
    <source>
        <dbReference type="ARBA" id="ARBA00022723"/>
    </source>
</evidence>
<dbReference type="PROSITE" id="PS00028">
    <property type="entry name" value="ZINC_FINGER_C2H2_1"/>
    <property type="match status" value="4"/>
</dbReference>
<keyword evidence="3 5" id="KW-0863">Zinc-finger</keyword>
<keyword evidence="4" id="KW-0862">Zinc</keyword>
<dbReference type="OMA" id="FLGHCRI"/>
<dbReference type="FunFam" id="3.30.160.60:FF:000557">
    <property type="entry name" value="zinc finger and SCAN domain-containing protein 29"/>
    <property type="match status" value="1"/>
</dbReference>
<evidence type="ECO:0000256" key="3">
    <source>
        <dbReference type="ARBA" id="ARBA00022771"/>
    </source>
</evidence>
<dbReference type="InterPro" id="IPR017907">
    <property type="entry name" value="Znf_RING_CS"/>
</dbReference>
<organism evidence="9">
    <name type="scientific">Strongyloides ratti</name>
    <name type="common">Parasitic roundworm</name>
    <dbReference type="NCBI Taxonomy" id="34506"/>
    <lineage>
        <taxon>Eukaryota</taxon>
        <taxon>Metazoa</taxon>
        <taxon>Ecdysozoa</taxon>
        <taxon>Nematoda</taxon>
        <taxon>Chromadorea</taxon>
        <taxon>Rhabditida</taxon>
        <taxon>Tylenchina</taxon>
        <taxon>Panagrolaimomorpha</taxon>
        <taxon>Strongyloidoidea</taxon>
        <taxon>Strongyloididae</taxon>
        <taxon>Strongyloides</taxon>
    </lineage>
</organism>
<evidence type="ECO:0000259" key="7">
    <source>
        <dbReference type="PROSITE" id="PS50089"/>
    </source>
</evidence>
<dbReference type="Gene3D" id="3.30.160.60">
    <property type="entry name" value="Classic Zinc Finger"/>
    <property type="match status" value="2"/>
</dbReference>
<dbReference type="STRING" id="34506.A0A090LL88"/>
<dbReference type="GO" id="GO:0000977">
    <property type="term" value="F:RNA polymerase II transcription regulatory region sequence-specific DNA binding"/>
    <property type="evidence" value="ECO:0007669"/>
    <property type="project" value="TreeGrafter"/>
</dbReference>
<evidence type="ECO:0000259" key="8">
    <source>
        <dbReference type="PROSITE" id="PS50157"/>
    </source>
</evidence>
<keyword evidence="6" id="KW-0175">Coiled coil</keyword>
<dbReference type="RefSeq" id="XP_024507495.1">
    <property type="nucleotide sequence ID" value="XM_024654089.1"/>
</dbReference>
<dbReference type="SUPFAM" id="SSF57667">
    <property type="entry name" value="beta-beta-alpha zinc fingers"/>
    <property type="match status" value="2"/>
</dbReference>
<dbReference type="InterPro" id="IPR013083">
    <property type="entry name" value="Znf_RING/FYVE/PHD"/>
</dbReference>
<dbReference type="PROSITE" id="PS50157">
    <property type="entry name" value="ZINC_FINGER_C2H2_2"/>
    <property type="match status" value="4"/>
</dbReference>
<dbReference type="SUPFAM" id="SSF57850">
    <property type="entry name" value="RING/U-box"/>
    <property type="match status" value="1"/>
</dbReference>
<dbReference type="PANTHER" id="PTHR24381:SF115">
    <property type="entry name" value="ZINC FINGER PROTEIN 582"/>
    <property type="match status" value="1"/>
</dbReference>
<dbReference type="InterPro" id="IPR027370">
    <property type="entry name" value="Znf-RING_euk"/>
</dbReference>
<dbReference type="InterPro" id="IPR013087">
    <property type="entry name" value="Znf_C2H2_type"/>
</dbReference>
<dbReference type="PROSITE" id="PS50089">
    <property type="entry name" value="ZF_RING_2"/>
    <property type="match status" value="1"/>
</dbReference>
<dbReference type="FunFam" id="3.30.160.60:FF:002402">
    <property type="entry name" value="Zinc finger protein 347"/>
    <property type="match status" value="1"/>
</dbReference>
<dbReference type="GO" id="GO:0000981">
    <property type="term" value="F:DNA-binding transcription factor activity, RNA polymerase II-specific"/>
    <property type="evidence" value="ECO:0007669"/>
    <property type="project" value="TreeGrafter"/>
</dbReference>
<feature type="coiled-coil region" evidence="6">
    <location>
        <begin position="219"/>
        <end position="267"/>
    </location>
</feature>
<keyword evidence="2" id="KW-0677">Repeat</keyword>
<dbReference type="Gene3D" id="3.30.40.10">
    <property type="entry name" value="Zinc/RING finger domain, C3HC4 (zinc finger)"/>
    <property type="match status" value="1"/>
</dbReference>
<evidence type="ECO:0000313" key="11">
    <source>
        <dbReference type="WBParaSite" id="SRAE_2000295300.1"/>
    </source>
</evidence>
<evidence type="ECO:0000256" key="5">
    <source>
        <dbReference type="PROSITE-ProRule" id="PRU00042"/>
    </source>
</evidence>
<dbReference type="GeneID" id="36380665"/>
<dbReference type="OrthoDB" id="3437960at2759"/>
<proteinExistence type="predicted"/>
<dbReference type="SMART" id="SM00184">
    <property type="entry name" value="RING"/>
    <property type="match status" value="1"/>
</dbReference>
<keyword evidence="10" id="KW-1185">Reference proteome</keyword>
<dbReference type="PANTHER" id="PTHR24381">
    <property type="entry name" value="ZINC FINGER PROTEIN"/>
    <property type="match status" value="1"/>
</dbReference>
<reference evidence="11" key="2">
    <citation type="submission" date="2020-12" db="UniProtKB">
        <authorList>
            <consortium name="WormBaseParasite"/>
        </authorList>
    </citation>
    <scope>IDENTIFICATION</scope>
</reference>
<evidence type="ECO:0000313" key="12">
    <source>
        <dbReference type="WormBase" id="SRAE_2000295300"/>
    </source>
</evidence>
<feature type="domain" description="C2H2-type" evidence="8">
    <location>
        <begin position="326"/>
        <end position="349"/>
    </location>
</feature>
<evidence type="ECO:0000313" key="10">
    <source>
        <dbReference type="Proteomes" id="UP000035682"/>
    </source>
</evidence>
<dbReference type="InterPro" id="IPR036236">
    <property type="entry name" value="Znf_C2H2_sf"/>
</dbReference>
<reference evidence="9 10" key="1">
    <citation type="submission" date="2014-09" db="EMBL/GenBank/DDBJ databases">
        <authorList>
            <person name="Martin A.A."/>
        </authorList>
    </citation>
    <scope>NUCLEOTIDE SEQUENCE</scope>
    <source>
        <strain evidence="10">ED321</strain>
        <strain evidence="9">ED321 Heterogonic</strain>
    </source>
</reference>
<accession>A0A090LL88</accession>
<feature type="domain" description="C2H2-type" evidence="8">
    <location>
        <begin position="556"/>
        <end position="583"/>
    </location>
</feature>
<dbReference type="GO" id="GO:0005634">
    <property type="term" value="C:nucleus"/>
    <property type="evidence" value="ECO:0007669"/>
    <property type="project" value="TreeGrafter"/>
</dbReference>
<evidence type="ECO:0000256" key="2">
    <source>
        <dbReference type="ARBA" id="ARBA00022737"/>
    </source>
</evidence>
<feature type="domain" description="RING-type" evidence="7">
    <location>
        <begin position="14"/>
        <end position="66"/>
    </location>
</feature>
<dbReference type="WormBase" id="SRAE_2000295300">
    <property type="protein sequence ID" value="SRP06263"/>
    <property type="gene ID" value="WBGene00263172"/>
</dbReference>
<dbReference type="GO" id="GO:0008270">
    <property type="term" value="F:zinc ion binding"/>
    <property type="evidence" value="ECO:0007669"/>
    <property type="project" value="UniProtKB-KW"/>
</dbReference>
<evidence type="ECO:0000313" key="9">
    <source>
        <dbReference type="EMBL" id="CEF68295.1"/>
    </source>
</evidence>
<feature type="domain" description="C2H2-type" evidence="8">
    <location>
        <begin position="584"/>
        <end position="614"/>
    </location>
</feature>
<dbReference type="WBParaSite" id="SRAE_2000295300.1">
    <property type="protein sequence ID" value="SRAE_2000295300.1"/>
    <property type="gene ID" value="WBGene00263172"/>
</dbReference>
<dbReference type="Proteomes" id="UP000035682">
    <property type="component" value="Unplaced"/>
</dbReference>
<dbReference type="SMART" id="SM00355">
    <property type="entry name" value="ZnF_C2H2"/>
    <property type="match status" value="4"/>
</dbReference>
<keyword evidence="1" id="KW-0479">Metal-binding</keyword>
<dbReference type="CTD" id="36380665"/>
<gene>
    <name evidence="9 11 12" type="ORF">SRAE_2000295300</name>
</gene>
<dbReference type="EMBL" id="LN609529">
    <property type="protein sequence ID" value="CEF68295.1"/>
    <property type="molecule type" value="Genomic_DNA"/>
</dbReference>
<dbReference type="Pfam" id="PF00096">
    <property type="entry name" value="zf-C2H2"/>
    <property type="match status" value="3"/>
</dbReference>
<protein>
    <submittedName>
        <fullName evidence="9 11">Uncharacterized protein</fullName>
    </submittedName>
</protein>
<dbReference type="PROSITE" id="PS00518">
    <property type="entry name" value="ZF_RING_1"/>
    <property type="match status" value="1"/>
</dbReference>